<keyword evidence="3 5" id="KW-1133">Transmembrane helix</keyword>
<keyword evidence="2 5" id="KW-0812">Transmembrane</keyword>
<dbReference type="InterPro" id="IPR047817">
    <property type="entry name" value="ABC2_TM_bact-type"/>
</dbReference>
<dbReference type="GO" id="GO:0043190">
    <property type="term" value="C:ATP-binding cassette (ABC) transporter complex"/>
    <property type="evidence" value="ECO:0007669"/>
    <property type="project" value="InterPro"/>
</dbReference>
<sequence>MSLIQTFATSAVAIAERRRGKLGQAIYAGRPGRVLQRNFFALKSSTWMGVVSGFVEPVFYLLAFGLGIGQIIGNLSDGAGNPVSYSQYIAPALLATSAMNGAIYDSTWNVFFKMHFAKLYQTMLHTSLGSLDVAIGEIGWALLRGTVYAIGFMVVVTPMGLVTSWYGLLAIPAATLIAFGFASVGMAVTSYLTSFQQMSWVNFFMLPMFMFSGTFFPISVYPEPIQYLVMAMPLWQGVEMIRGLTLGIIDAALFIHIGYFLLMTIGGMIFTTRRLTALFMR</sequence>
<name>A0A6J6IN45_9ZZZZ</name>
<dbReference type="Pfam" id="PF01061">
    <property type="entry name" value="ABC2_membrane"/>
    <property type="match status" value="1"/>
</dbReference>
<evidence type="ECO:0000259" key="6">
    <source>
        <dbReference type="PROSITE" id="PS51012"/>
    </source>
</evidence>
<evidence type="ECO:0000256" key="5">
    <source>
        <dbReference type="SAM" id="Phobius"/>
    </source>
</evidence>
<keyword evidence="4 5" id="KW-0472">Membrane</keyword>
<organism evidence="7">
    <name type="scientific">freshwater metagenome</name>
    <dbReference type="NCBI Taxonomy" id="449393"/>
    <lineage>
        <taxon>unclassified sequences</taxon>
        <taxon>metagenomes</taxon>
        <taxon>ecological metagenomes</taxon>
    </lineage>
</organism>
<evidence type="ECO:0000256" key="4">
    <source>
        <dbReference type="ARBA" id="ARBA00023136"/>
    </source>
</evidence>
<dbReference type="AlphaFoldDB" id="A0A6J6IN45"/>
<dbReference type="InterPro" id="IPR051784">
    <property type="entry name" value="Nod_factor_ABC_transporter"/>
</dbReference>
<proteinExistence type="predicted"/>
<accession>A0A6J6IN45</accession>
<feature type="domain" description="ABC transmembrane type-2" evidence="6">
    <location>
        <begin position="48"/>
        <end position="278"/>
    </location>
</feature>
<dbReference type="InterPro" id="IPR000412">
    <property type="entry name" value="ABC_2_transport"/>
</dbReference>
<gene>
    <name evidence="7" type="ORF">UFOPK1909_00870</name>
</gene>
<feature type="transmembrane region" description="Helical" evidence="5">
    <location>
        <begin position="200"/>
        <end position="221"/>
    </location>
</feature>
<evidence type="ECO:0000256" key="3">
    <source>
        <dbReference type="ARBA" id="ARBA00022989"/>
    </source>
</evidence>
<dbReference type="PANTHER" id="PTHR43229">
    <property type="entry name" value="NODULATION PROTEIN J"/>
    <property type="match status" value="1"/>
</dbReference>
<feature type="transmembrane region" description="Helical" evidence="5">
    <location>
        <begin position="47"/>
        <end position="68"/>
    </location>
</feature>
<dbReference type="InterPro" id="IPR013525">
    <property type="entry name" value="ABC2_TM"/>
</dbReference>
<dbReference type="PROSITE" id="PS51012">
    <property type="entry name" value="ABC_TM2"/>
    <property type="match status" value="1"/>
</dbReference>
<dbReference type="EMBL" id="CAEZVD010000105">
    <property type="protein sequence ID" value="CAB4625743.1"/>
    <property type="molecule type" value="Genomic_DNA"/>
</dbReference>
<feature type="transmembrane region" description="Helical" evidence="5">
    <location>
        <begin position="165"/>
        <end position="188"/>
    </location>
</feature>
<evidence type="ECO:0000256" key="1">
    <source>
        <dbReference type="ARBA" id="ARBA00004141"/>
    </source>
</evidence>
<evidence type="ECO:0000313" key="7">
    <source>
        <dbReference type="EMBL" id="CAB4625743.1"/>
    </source>
</evidence>
<feature type="transmembrane region" description="Helical" evidence="5">
    <location>
        <begin position="88"/>
        <end position="112"/>
    </location>
</feature>
<feature type="transmembrane region" description="Helical" evidence="5">
    <location>
        <begin position="133"/>
        <end position="159"/>
    </location>
</feature>
<evidence type="ECO:0000256" key="2">
    <source>
        <dbReference type="ARBA" id="ARBA00022692"/>
    </source>
</evidence>
<dbReference type="PIRSF" id="PIRSF006648">
    <property type="entry name" value="DrrB"/>
    <property type="match status" value="1"/>
</dbReference>
<feature type="transmembrane region" description="Helical" evidence="5">
    <location>
        <begin position="241"/>
        <end position="271"/>
    </location>
</feature>
<dbReference type="PRINTS" id="PR00164">
    <property type="entry name" value="ABC2TRNSPORT"/>
</dbReference>
<reference evidence="7" key="1">
    <citation type="submission" date="2020-05" db="EMBL/GenBank/DDBJ databases">
        <authorList>
            <person name="Chiriac C."/>
            <person name="Salcher M."/>
            <person name="Ghai R."/>
            <person name="Kavagutti S V."/>
        </authorList>
    </citation>
    <scope>NUCLEOTIDE SEQUENCE</scope>
</reference>
<protein>
    <submittedName>
        <fullName evidence="7">Unannotated protein</fullName>
    </submittedName>
</protein>
<dbReference type="GO" id="GO:0140359">
    <property type="term" value="F:ABC-type transporter activity"/>
    <property type="evidence" value="ECO:0007669"/>
    <property type="project" value="InterPro"/>
</dbReference>
<dbReference type="PANTHER" id="PTHR43229:SF2">
    <property type="entry name" value="NODULATION PROTEIN J"/>
    <property type="match status" value="1"/>
</dbReference>
<comment type="subcellular location">
    <subcellularLocation>
        <location evidence="1">Membrane</location>
        <topology evidence="1">Multi-pass membrane protein</topology>
    </subcellularLocation>
</comment>